<accession>A0A1F8E9M8</accession>
<evidence type="ECO:0000256" key="1">
    <source>
        <dbReference type="SAM" id="Phobius"/>
    </source>
</evidence>
<comment type="caution">
    <text evidence="3">The sequence shown here is derived from an EMBL/GenBank/DDBJ whole genome shotgun (WGS) entry which is preliminary data.</text>
</comment>
<dbReference type="Gene3D" id="3.40.30.10">
    <property type="entry name" value="Glutaredoxin"/>
    <property type="match status" value="1"/>
</dbReference>
<evidence type="ECO:0000259" key="2">
    <source>
        <dbReference type="Pfam" id="PF00578"/>
    </source>
</evidence>
<dbReference type="InterPro" id="IPR000866">
    <property type="entry name" value="AhpC/TSA"/>
</dbReference>
<dbReference type="SUPFAM" id="SSF52833">
    <property type="entry name" value="Thioredoxin-like"/>
    <property type="match status" value="1"/>
</dbReference>
<evidence type="ECO:0000313" key="3">
    <source>
        <dbReference type="EMBL" id="OGM97440.1"/>
    </source>
</evidence>
<dbReference type="CDD" id="cd02971">
    <property type="entry name" value="PRX_family"/>
    <property type="match status" value="1"/>
</dbReference>
<keyword evidence="1" id="KW-0812">Transmembrane</keyword>
<dbReference type="EMBL" id="MGJA01000012">
    <property type="protein sequence ID" value="OGM97440.1"/>
    <property type="molecule type" value="Genomic_DNA"/>
</dbReference>
<dbReference type="InterPro" id="IPR036249">
    <property type="entry name" value="Thioredoxin-like_sf"/>
</dbReference>
<dbReference type="Proteomes" id="UP000178520">
    <property type="component" value="Unassembled WGS sequence"/>
</dbReference>
<organism evidence="3 4">
    <name type="scientific">Candidatus Yanofskybacteria bacterium RIFCSPHIGHO2_01_FULL_41_21</name>
    <dbReference type="NCBI Taxonomy" id="1802660"/>
    <lineage>
        <taxon>Bacteria</taxon>
        <taxon>Candidatus Yanofskyibacteriota</taxon>
    </lineage>
</organism>
<feature type="domain" description="Alkyl hydroperoxide reductase subunit C/ Thiol specific antioxidant" evidence="2">
    <location>
        <begin position="62"/>
        <end position="192"/>
    </location>
</feature>
<gene>
    <name evidence="3" type="ORF">A2735_01765</name>
</gene>
<dbReference type="GO" id="GO:0016209">
    <property type="term" value="F:antioxidant activity"/>
    <property type="evidence" value="ECO:0007669"/>
    <property type="project" value="InterPro"/>
</dbReference>
<protein>
    <recommendedName>
        <fullName evidence="2">Alkyl hydroperoxide reductase subunit C/ Thiol specific antioxidant domain-containing protein</fullName>
    </recommendedName>
</protein>
<sequence length="213" mass="23252">MNSNNKKSFVIASSLVLVTVFILGYFLYKSSPQNKNSSTANVDDHHGGTAIAVNSNALNALVGKPIPDIQLSDKDGKLYTAVDFKGKNTVLFFNEGLMCYPACWNQIASFGSDERFNSGQIQAISIVVDPARDWQRAITQMPQLAKATTMFDVNATASRELGLLTLASSMHRGSLPGHTYIVLDQNAIVRYVLDDPNMAIANDMLFSKIGELK</sequence>
<dbReference type="GO" id="GO:0016491">
    <property type="term" value="F:oxidoreductase activity"/>
    <property type="evidence" value="ECO:0007669"/>
    <property type="project" value="InterPro"/>
</dbReference>
<keyword evidence="1" id="KW-0472">Membrane</keyword>
<dbReference type="AlphaFoldDB" id="A0A1F8E9M8"/>
<keyword evidence="1" id="KW-1133">Transmembrane helix</keyword>
<evidence type="ECO:0000313" key="4">
    <source>
        <dbReference type="Proteomes" id="UP000178520"/>
    </source>
</evidence>
<feature type="transmembrane region" description="Helical" evidence="1">
    <location>
        <begin position="9"/>
        <end position="28"/>
    </location>
</feature>
<dbReference type="STRING" id="1802660.A2735_01765"/>
<name>A0A1F8E9M8_9BACT</name>
<proteinExistence type="predicted"/>
<dbReference type="Pfam" id="PF00578">
    <property type="entry name" value="AhpC-TSA"/>
    <property type="match status" value="1"/>
</dbReference>
<reference evidence="3 4" key="1">
    <citation type="journal article" date="2016" name="Nat. Commun.">
        <title>Thousands of microbial genomes shed light on interconnected biogeochemical processes in an aquifer system.</title>
        <authorList>
            <person name="Anantharaman K."/>
            <person name="Brown C.T."/>
            <person name="Hug L.A."/>
            <person name="Sharon I."/>
            <person name="Castelle C.J."/>
            <person name="Probst A.J."/>
            <person name="Thomas B.C."/>
            <person name="Singh A."/>
            <person name="Wilkins M.J."/>
            <person name="Karaoz U."/>
            <person name="Brodie E.L."/>
            <person name="Williams K.H."/>
            <person name="Hubbard S.S."/>
            <person name="Banfield J.F."/>
        </authorList>
    </citation>
    <scope>NUCLEOTIDE SEQUENCE [LARGE SCALE GENOMIC DNA]</scope>
</reference>